<feature type="repeat" description="PPR" evidence="3">
    <location>
        <begin position="836"/>
        <end position="870"/>
    </location>
</feature>
<sequence length="1126" mass="127818">MKFHSSNIVSKRWAKEIENLKPIHHTSYYSLVRSSRLSAKLYALLATSNKFRGNFLRNLLMESLKTSFLSPILLPPPSIRTTRSPLKYKNAEIFIIRLSVTPDPWSLSDGNPARPKPRSKNAKRPLSDDNARRIIKAKAQYLSVLRRNQGPRAQTPKWIKRTPEQMVQYLEDDRNGHLYGKHVVAAIRHVRSLSQKTEGEYDMRMEMASFVEKLTFREMCIVLKEQKGWRQVRDVFDWMKLQLSYRPSVIVYTIVLRAYGQVGKIKLAEETFLEMLEVGLEPDEVACGTMLCTYARWGHHKAMLSFYSAVKDRGIIPPIAVFNFMLSSLQKKGLHAKVKELWMQMVEIGVTFNDFTYTVVINSLVKEGHSEEAFEVFNEMKNCGFVPEEVTYNLLISLSIKRGNSDEVLRLYKDMRDKDIVPSNYTCSSLLTLFYKNGDYPKALSLFSEMESKKVVVDEVIYGLLIRIYGKLGLYEDAHKTFEEMEQLGLLTDEKSYLAMAQVHLNSRNFEKALDIIELMKSRNIWLSRFAYIVSLQCYVMKEDIRSTESTFQALSKTGLPDARSCIYILNLYLKLDLMNKAKEFIAHIRKDGVVFDEELYKLVMRVYCKEGLSKDAEILIELMKKDELFVDNKFMETFSFMFKLDGGEKNESTIVGYDQPDHIALDMILRLYLANGDVSKRSKILKFILGKGGDSLKAGTLTKELLKLDCRLDDATIASLISLFGKEKKINQAAEILAAVAVSCKSTLIFGSMIDAYIKCDKAEEAFTLYKELIGKGYDLGAVAVSRIRLELSVRLNADWLGGIDSSSQPIPSSGKHRVAENVIRASLNCGLELDTVAFNTFIKAMLEGGKLHFASRIYEHMIALGVVPSIQTYNTMISVYGRGRKLDKAVEMFNAARSSGLSPDEKAYTNLISYYGKAGKTHEASLLFKEMLEEGVKPGMVSYNIMVNVYANAGLHEETENLFKVMEQDSVLPDSFTYFSLIRAYTQSGKYSEAEKVINSMQEKGIPTSCAHYDLLLSALAKAGMIRKAERVYDELQTAGLSPDVTCNRTLMRGYLDYGYVREGIEFFESTCKYAGDRFIMSAAVHFYKAEGKEDEALNILDSMKTLGISFLKDLQIGLKLESA</sequence>
<feature type="repeat" description="PPR" evidence="3">
    <location>
        <begin position="248"/>
        <end position="282"/>
    </location>
</feature>
<dbReference type="InterPro" id="IPR002885">
    <property type="entry name" value="PPR_rpt"/>
</dbReference>
<dbReference type="InterPro" id="IPR033443">
    <property type="entry name" value="PROP1-like_PPR_dom"/>
</dbReference>
<accession>A0A9I9DW69</accession>
<feature type="repeat" description="PPR" evidence="3">
    <location>
        <begin position="353"/>
        <end position="387"/>
    </location>
</feature>
<feature type="repeat" description="PPR" evidence="3">
    <location>
        <begin position="976"/>
        <end position="1010"/>
    </location>
</feature>
<dbReference type="Gramene" id="MELO3C024733.2.1">
    <property type="protein sequence ID" value="MELO3C024733.2.1"/>
    <property type="gene ID" value="MELO3C024733.2"/>
</dbReference>
<evidence type="ECO:0000256" key="2">
    <source>
        <dbReference type="ARBA" id="ARBA00022737"/>
    </source>
</evidence>
<dbReference type="Pfam" id="PF17177">
    <property type="entry name" value="PPR_long"/>
    <property type="match status" value="1"/>
</dbReference>
<dbReference type="PROSITE" id="PS51375">
    <property type="entry name" value="PPR"/>
    <property type="match status" value="14"/>
</dbReference>
<feature type="repeat" description="PPR" evidence="3">
    <location>
        <begin position="597"/>
        <end position="631"/>
    </location>
</feature>
<feature type="repeat" description="PPR" evidence="3">
    <location>
        <begin position="906"/>
        <end position="940"/>
    </location>
</feature>
<protein>
    <recommendedName>
        <fullName evidence="5">PROP1-like PPR domain-containing protein</fullName>
    </recommendedName>
</protein>
<dbReference type="InterPro" id="IPR011990">
    <property type="entry name" value="TPR-like_helical_dom_sf"/>
</dbReference>
<dbReference type="NCBIfam" id="TIGR00756">
    <property type="entry name" value="PPR"/>
    <property type="match status" value="11"/>
</dbReference>
<feature type="repeat" description="PPR" evidence="3">
    <location>
        <begin position="871"/>
        <end position="905"/>
    </location>
</feature>
<evidence type="ECO:0000256" key="4">
    <source>
        <dbReference type="SAM" id="MobiDB-lite"/>
    </source>
</evidence>
<feature type="repeat" description="PPR" evidence="3">
    <location>
        <begin position="941"/>
        <end position="975"/>
    </location>
</feature>
<feature type="repeat" description="PPR" evidence="3">
    <location>
        <begin position="458"/>
        <end position="492"/>
    </location>
</feature>
<dbReference type="Gene3D" id="1.25.40.10">
    <property type="entry name" value="Tetratricopeptide repeat domain"/>
    <property type="match status" value="8"/>
</dbReference>
<dbReference type="InterPro" id="IPR050872">
    <property type="entry name" value="PPR_P_subfamily"/>
</dbReference>
<proteinExistence type="inferred from homology"/>
<name>A0A9I9DW69_CUCME</name>
<reference evidence="6" key="1">
    <citation type="submission" date="2023-03" db="UniProtKB">
        <authorList>
            <consortium name="EnsemblPlants"/>
        </authorList>
    </citation>
    <scope>IDENTIFICATION</scope>
</reference>
<feature type="domain" description="PROP1-like PPR" evidence="5">
    <location>
        <begin position="328"/>
        <end position="473"/>
    </location>
</feature>
<dbReference type="PANTHER" id="PTHR46128:SF86">
    <property type="entry name" value="PENTACOTRIPEPTIDE-REPEAT REGION OF PRORP DOMAIN-CONTAINING PROTEIN"/>
    <property type="match status" value="1"/>
</dbReference>
<dbReference type="PANTHER" id="PTHR46128">
    <property type="entry name" value="MITOCHONDRIAL GROUP I INTRON SPLICING FACTOR CCM1"/>
    <property type="match status" value="1"/>
</dbReference>
<evidence type="ECO:0000256" key="1">
    <source>
        <dbReference type="ARBA" id="ARBA00007626"/>
    </source>
</evidence>
<dbReference type="SUPFAM" id="SSF81901">
    <property type="entry name" value="HCP-like"/>
    <property type="match status" value="2"/>
</dbReference>
<evidence type="ECO:0000313" key="6">
    <source>
        <dbReference type="EnsemblPlants" id="MELO3C024733.2.1"/>
    </source>
</evidence>
<evidence type="ECO:0000256" key="3">
    <source>
        <dbReference type="PROSITE-ProRule" id="PRU00708"/>
    </source>
</evidence>
<dbReference type="AlphaFoldDB" id="A0A9I9DW69"/>
<comment type="similarity">
    <text evidence="1">Belongs to the PPR family. P subfamily.</text>
</comment>
<feature type="region of interest" description="Disordered" evidence="4">
    <location>
        <begin position="106"/>
        <end position="129"/>
    </location>
</feature>
<feature type="repeat" description="PPR" evidence="3">
    <location>
        <begin position="283"/>
        <end position="317"/>
    </location>
</feature>
<dbReference type="Pfam" id="PF01535">
    <property type="entry name" value="PPR"/>
    <property type="match status" value="3"/>
</dbReference>
<evidence type="ECO:0000259" key="5">
    <source>
        <dbReference type="Pfam" id="PF17177"/>
    </source>
</evidence>
<keyword evidence="2" id="KW-0677">Repeat</keyword>
<dbReference type="Pfam" id="PF13812">
    <property type="entry name" value="PPR_3"/>
    <property type="match status" value="1"/>
</dbReference>
<organism evidence="6">
    <name type="scientific">Cucumis melo</name>
    <name type="common">Muskmelon</name>
    <dbReference type="NCBI Taxonomy" id="3656"/>
    <lineage>
        <taxon>Eukaryota</taxon>
        <taxon>Viridiplantae</taxon>
        <taxon>Streptophyta</taxon>
        <taxon>Embryophyta</taxon>
        <taxon>Tracheophyta</taxon>
        <taxon>Spermatophyta</taxon>
        <taxon>Magnoliopsida</taxon>
        <taxon>eudicotyledons</taxon>
        <taxon>Gunneridae</taxon>
        <taxon>Pentapetalae</taxon>
        <taxon>rosids</taxon>
        <taxon>fabids</taxon>
        <taxon>Cucurbitales</taxon>
        <taxon>Cucurbitaceae</taxon>
        <taxon>Benincaseae</taxon>
        <taxon>Cucumis</taxon>
    </lineage>
</organism>
<feature type="repeat" description="PPR" evidence="3">
    <location>
        <begin position="423"/>
        <end position="457"/>
    </location>
</feature>
<feature type="repeat" description="PPR" evidence="3">
    <location>
        <begin position="388"/>
        <end position="422"/>
    </location>
</feature>
<feature type="repeat" description="PPR" evidence="3">
    <location>
        <begin position="1011"/>
        <end position="1045"/>
    </location>
</feature>
<dbReference type="Pfam" id="PF13041">
    <property type="entry name" value="PPR_2"/>
    <property type="match status" value="3"/>
</dbReference>
<feature type="repeat" description="PPR" evidence="3">
    <location>
        <begin position="747"/>
        <end position="781"/>
    </location>
</feature>
<dbReference type="EnsemblPlants" id="MELO3C024733.2.1">
    <property type="protein sequence ID" value="MELO3C024733.2.1"/>
    <property type="gene ID" value="MELO3C024733.2"/>
</dbReference>